<dbReference type="InterPro" id="IPR029021">
    <property type="entry name" value="Prot-tyrosine_phosphatase-like"/>
</dbReference>
<feature type="domain" description="Tyrosine-protein phosphatase" evidence="10">
    <location>
        <begin position="101"/>
        <end position="249"/>
    </location>
</feature>
<keyword evidence="9" id="KW-1133">Transmembrane helix</keyword>
<sequence length="294" mass="32827">MAAKRNTRVYVDEVAHHTKSHPQLGDNPHWSQNSDEEACIASIPRDDASSISLPLTNQASEKEVSLSLPKSDKWLPAPRPSKTPSATNQAPIPSTDGRPDNFGVVLPGVYRSSFPKPENYAYLRDLKLKTIVTLVKKDEINLDFESFLTTNGIRQVVFNMKGTKKEAIPPSTMSSILNLVLNQRNYPLLLHCNHGKHRTGCVVAAVRKTSGWHLDAVLDEYKAFATPKIRECDVDYISTFRLSPSYSGLPRALSEQSLRLTSMQVRSFFRTLLFSTFVITVWMVSGSRLIAAPK</sequence>
<dbReference type="EC" id="3.6.1.52" evidence="2"/>
<dbReference type="OrthoDB" id="6375174at2759"/>
<dbReference type="STRING" id="150374.A0A0M8N0Y6"/>
<dbReference type="Gene3D" id="3.90.190.10">
    <property type="entry name" value="Protein tyrosine phosphatase superfamily"/>
    <property type="match status" value="1"/>
</dbReference>
<dbReference type="GO" id="GO:0016791">
    <property type="term" value="F:phosphatase activity"/>
    <property type="evidence" value="ECO:0007669"/>
    <property type="project" value="TreeGrafter"/>
</dbReference>
<dbReference type="InterPro" id="IPR020422">
    <property type="entry name" value="TYR_PHOSPHATASE_DUAL_dom"/>
</dbReference>
<dbReference type="GO" id="GO:0005737">
    <property type="term" value="C:cytoplasm"/>
    <property type="evidence" value="ECO:0007669"/>
    <property type="project" value="UniProtKB-SubCell"/>
</dbReference>
<comment type="subcellular location">
    <subcellularLocation>
        <location evidence="1">Cytoplasm</location>
    </subcellularLocation>
</comment>
<comment type="catalytic activity">
    <reaction evidence="6">
        <text>5-diphospho-1D-myo-inositol 1,2,3,4,6-pentakisphosphate + H2O = 1D-myo-inositol hexakisphosphate + phosphate + H(+)</text>
        <dbReference type="Rhea" id="RHEA:22384"/>
        <dbReference type="ChEBI" id="CHEBI:15377"/>
        <dbReference type="ChEBI" id="CHEBI:15378"/>
        <dbReference type="ChEBI" id="CHEBI:43474"/>
        <dbReference type="ChEBI" id="CHEBI:58130"/>
        <dbReference type="ChEBI" id="CHEBI:58628"/>
        <dbReference type="EC" id="3.6.1.52"/>
    </reaction>
    <physiologicalReaction direction="left-to-right" evidence="6">
        <dbReference type="Rhea" id="RHEA:22385"/>
    </physiologicalReaction>
</comment>
<comment type="similarity">
    <text evidence="5">Belongs to the protein-tyrosine phosphatase family. Atypical dual-specificity phosphatase Siw14-like subfamily.</text>
</comment>
<dbReference type="InterPro" id="IPR004861">
    <property type="entry name" value="Siw14-like"/>
</dbReference>
<evidence type="ECO:0000256" key="4">
    <source>
        <dbReference type="ARBA" id="ARBA00022801"/>
    </source>
</evidence>
<evidence type="ECO:0000256" key="6">
    <source>
        <dbReference type="ARBA" id="ARBA00047342"/>
    </source>
</evidence>
<dbReference type="FunFam" id="3.90.190.10:FF:000035">
    <property type="entry name" value="Tyrosine phosphatase, putative"/>
    <property type="match status" value="1"/>
</dbReference>
<evidence type="ECO:0000256" key="8">
    <source>
        <dbReference type="SAM" id="MobiDB-lite"/>
    </source>
</evidence>
<evidence type="ECO:0000256" key="2">
    <source>
        <dbReference type="ARBA" id="ARBA00012527"/>
    </source>
</evidence>
<keyword evidence="4" id="KW-0378">Hydrolase</keyword>
<dbReference type="EMBL" id="LGSR01000022">
    <property type="protein sequence ID" value="KOS17700.1"/>
    <property type="molecule type" value="Genomic_DNA"/>
</dbReference>
<evidence type="ECO:0000256" key="7">
    <source>
        <dbReference type="ARBA" id="ARBA00047927"/>
    </source>
</evidence>
<organism evidence="11 12">
    <name type="scientific">Escovopsis weberi</name>
    <dbReference type="NCBI Taxonomy" id="150374"/>
    <lineage>
        <taxon>Eukaryota</taxon>
        <taxon>Fungi</taxon>
        <taxon>Dikarya</taxon>
        <taxon>Ascomycota</taxon>
        <taxon>Pezizomycotina</taxon>
        <taxon>Sordariomycetes</taxon>
        <taxon>Hypocreomycetidae</taxon>
        <taxon>Hypocreales</taxon>
        <taxon>Hypocreaceae</taxon>
        <taxon>Escovopsis</taxon>
    </lineage>
</organism>
<dbReference type="AlphaFoldDB" id="A0A0M8N0Y6"/>
<dbReference type="Proteomes" id="UP000053831">
    <property type="component" value="Unassembled WGS sequence"/>
</dbReference>
<dbReference type="PROSITE" id="PS00383">
    <property type="entry name" value="TYR_PHOSPHATASE_1"/>
    <property type="match status" value="1"/>
</dbReference>
<name>A0A0M8N0Y6_ESCWE</name>
<evidence type="ECO:0000313" key="11">
    <source>
        <dbReference type="EMBL" id="KOS17700.1"/>
    </source>
</evidence>
<comment type="caution">
    <text evidence="11">The sequence shown here is derived from an EMBL/GenBank/DDBJ whole genome shotgun (WGS) entry which is preliminary data.</text>
</comment>
<dbReference type="GO" id="GO:0052840">
    <property type="term" value="F:inositol diphosphate tetrakisphosphate diphosphatase activity"/>
    <property type="evidence" value="ECO:0007669"/>
    <property type="project" value="TreeGrafter"/>
</dbReference>
<keyword evidence="3" id="KW-0963">Cytoplasm</keyword>
<evidence type="ECO:0000259" key="10">
    <source>
        <dbReference type="PROSITE" id="PS50054"/>
    </source>
</evidence>
<feature type="region of interest" description="Disordered" evidence="8">
    <location>
        <begin position="59"/>
        <end position="98"/>
    </location>
</feature>
<comment type="catalytic activity">
    <reaction evidence="7">
        <text>1,5-bis(diphospho)-1D-myo-inositol 2,3,4,6-tetrakisphosphate + H2O = 1-diphospho-1D-myo-inositol 2,3,4,5,6-pentakisphosphate + phosphate + 2 H(+)</text>
        <dbReference type="Rhea" id="RHEA:79699"/>
        <dbReference type="ChEBI" id="CHEBI:15377"/>
        <dbReference type="ChEBI" id="CHEBI:15378"/>
        <dbReference type="ChEBI" id="CHEBI:43474"/>
        <dbReference type="ChEBI" id="CHEBI:74946"/>
        <dbReference type="ChEBI" id="CHEBI:77983"/>
        <dbReference type="EC" id="3.6.1.52"/>
    </reaction>
    <physiologicalReaction direction="left-to-right" evidence="7">
        <dbReference type="Rhea" id="RHEA:79700"/>
    </physiologicalReaction>
</comment>
<keyword evidence="9" id="KW-0472">Membrane</keyword>
<gene>
    <name evidence="11" type="ORF">ESCO_003325</name>
</gene>
<dbReference type="PROSITE" id="PS50054">
    <property type="entry name" value="TYR_PHOSPHATASE_DUAL"/>
    <property type="match status" value="1"/>
</dbReference>
<reference evidence="11 12" key="1">
    <citation type="submission" date="2015-07" db="EMBL/GenBank/DDBJ databases">
        <title>The genome of the fungus Escovopsis weberi, a specialized disease agent of ant agriculture.</title>
        <authorList>
            <person name="de Man T.J."/>
            <person name="Stajich J.E."/>
            <person name="Kubicek C.P."/>
            <person name="Chenthamara K."/>
            <person name="Atanasova L."/>
            <person name="Druzhinina I.S."/>
            <person name="Birnbaum S."/>
            <person name="Barribeau S.M."/>
            <person name="Teiling C."/>
            <person name="Suen G."/>
            <person name="Currie C."/>
            <person name="Gerardo N.M."/>
        </authorList>
    </citation>
    <scope>NUCLEOTIDE SEQUENCE [LARGE SCALE GENOMIC DNA]</scope>
</reference>
<feature type="transmembrane region" description="Helical" evidence="9">
    <location>
        <begin position="268"/>
        <end position="291"/>
    </location>
</feature>
<accession>A0A0M8N0Y6</accession>
<dbReference type="SUPFAM" id="SSF52799">
    <property type="entry name" value="(Phosphotyrosine protein) phosphatases II"/>
    <property type="match status" value="1"/>
</dbReference>
<dbReference type="PANTHER" id="PTHR31126">
    <property type="entry name" value="TYROSINE-PROTEIN PHOSPHATASE"/>
    <property type="match status" value="1"/>
</dbReference>
<dbReference type="PANTHER" id="PTHR31126:SF48">
    <property type="entry name" value="INOSITOL PHOSPHATASE SIW14"/>
    <property type="match status" value="1"/>
</dbReference>
<dbReference type="InterPro" id="IPR016130">
    <property type="entry name" value="Tyr_Pase_AS"/>
</dbReference>
<evidence type="ECO:0000313" key="12">
    <source>
        <dbReference type="Proteomes" id="UP000053831"/>
    </source>
</evidence>
<evidence type="ECO:0000256" key="5">
    <source>
        <dbReference type="ARBA" id="ARBA00044949"/>
    </source>
</evidence>
<evidence type="ECO:0000256" key="9">
    <source>
        <dbReference type="SAM" id="Phobius"/>
    </source>
</evidence>
<dbReference type="Pfam" id="PF03162">
    <property type="entry name" value="Y_phosphatase2"/>
    <property type="match status" value="1"/>
</dbReference>
<keyword evidence="12" id="KW-1185">Reference proteome</keyword>
<protein>
    <recommendedName>
        <fullName evidence="2">diphosphoinositol-polyphosphate diphosphatase</fullName>
        <ecNumber evidence="2">3.6.1.52</ecNumber>
    </recommendedName>
</protein>
<keyword evidence="9" id="KW-0812">Transmembrane</keyword>
<feature type="compositionally biased region" description="Polar residues" evidence="8">
    <location>
        <begin position="82"/>
        <end position="92"/>
    </location>
</feature>
<feature type="region of interest" description="Disordered" evidence="8">
    <location>
        <begin position="1"/>
        <end position="36"/>
    </location>
</feature>
<evidence type="ECO:0000256" key="3">
    <source>
        <dbReference type="ARBA" id="ARBA00022490"/>
    </source>
</evidence>
<evidence type="ECO:0000256" key="1">
    <source>
        <dbReference type="ARBA" id="ARBA00004496"/>
    </source>
</evidence>
<proteinExistence type="inferred from homology"/>